<dbReference type="EMBL" id="JACVVK020000469">
    <property type="protein sequence ID" value="KAK7473470.1"/>
    <property type="molecule type" value="Genomic_DNA"/>
</dbReference>
<reference evidence="1 2" key="1">
    <citation type="journal article" date="2023" name="Sci. Data">
        <title>Genome assembly of the Korean intertidal mud-creeper Batillaria attramentaria.</title>
        <authorList>
            <person name="Patra A.K."/>
            <person name="Ho P.T."/>
            <person name="Jun S."/>
            <person name="Lee S.J."/>
            <person name="Kim Y."/>
            <person name="Won Y.J."/>
        </authorList>
    </citation>
    <scope>NUCLEOTIDE SEQUENCE [LARGE SCALE GENOMIC DNA]</scope>
    <source>
        <strain evidence="1">Wonlab-2016</strain>
    </source>
</reference>
<protein>
    <submittedName>
        <fullName evidence="1">Uncharacterized protein</fullName>
    </submittedName>
</protein>
<accession>A0ABD0JF90</accession>
<organism evidence="1 2">
    <name type="scientific">Batillaria attramentaria</name>
    <dbReference type="NCBI Taxonomy" id="370345"/>
    <lineage>
        <taxon>Eukaryota</taxon>
        <taxon>Metazoa</taxon>
        <taxon>Spiralia</taxon>
        <taxon>Lophotrochozoa</taxon>
        <taxon>Mollusca</taxon>
        <taxon>Gastropoda</taxon>
        <taxon>Caenogastropoda</taxon>
        <taxon>Sorbeoconcha</taxon>
        <taxon>Cerithioidea</taxon>
        <taxon>Batillariidae</taxon>
        <taxon>Batillaria</taxon>
    </lineage>
</organism>
<name>A0ABD0JF90_9CAEN</name>
<dbReference type="Proteomes" id="UP001519460">
    <property type="component" value="Unassembled WGS sequence"/>
</dbReference>
<proteinExistence type="predicted"/>
<evidence type="ECO:0000313" key="1">
    <source>
        <dbReference type="EMBL" id="KAK7473470.1"/>
    </source>
</evidence>
<keyword evidence="2" id="KW-1185">Reference proteome</keyword>
<sequence length="70" mass="7764">MQGPPRRRDEAGRSNAGKMDIELSARHMMPMEHFVRKASGGSEEGLGLVAESDTKVLLHAHSRFVETVFN</sequence>
<dbReference type="AlphaFoldDB" id="A0ABD0JF90"/>
<comment type="caution">
    <text evidence="1">The sequence shown here is derived from an EMBL/GenBank/DDBJ whole genome shotgun (WGS) entry which is preliminary data.</text>
</comment>
<evidence type="ECO:0000313" key="2">
    <source>
        <dbReference type="Proteomes" id="UP001519460"/>
    </source>
</evidence>
<gene>
    <name evidence="1" type="ORF">BaRGS_00035299</name>
</gene>